<dbReference type="GO" id="GO:0005886">
    <property type="term" value="C:plasma membrane"/>
    <property type="evidence" value="ECO:0007669"/>
    <property type="project" value="TreeGrafter"/>
</dbReference>
<proteinExistence type="predicted"/>
<feature type="transmembrane region" description="Helical" evidence="1">
    <location>
        <begin position="131"/>
        <end position="152"/>
    </location>
</feature>
<organism evidence="3 4">
    <name type="scientific">Candidatus Yonathbacteria bacterium RIFOXYD1_FULL_52_36</name>
    <dbReference type="NCBI Taxonomy" id="1802730"/>
    <lineage>
        <taxon>Bacteria</taxon>
        <taxon>Candidatus Yonathiibacteriota</taxon>
    </lineage>
</organism>
<evidence type="ECO:0000313" key="4">
    <source>
        <dbReference type="Proteomes" id="UP000178168"/>
    </source>
</evidence>
<dbReference type="PANTHER" id="PTHR42709:SF2">
    <property type="entry name" value="INNER MEMBRANE PROTEIN YOHD"/>
    <property type="match status" value="1"/>
</dbReference>
<feature type="transmembrane region" description="Helical" evidence="1">
    <location>
        <begin position="164"/>
        <end position="184"/>
    </location>
</feature>
<keyword evidence="1" id="KW-0812">Transmembrane</keyword>
<feature type="transmembrane region" description="Helical" evidence="1">
    <location>
        <begin position="16"/>
        <end position="39"/>
    </location>
</feature>
<dbReference type="Proteomes" id="UP000178168">
    <property type="component" value="Unassembled WGS sequence"/>
</dbReference>
<feature type="domain" description="VTT" evidence="2">
    <location>
        <begin position="34"/>
        <end position="149"/>
    </location>
</feature>
<dbReference type="Pfam" id="PF09335">
    <property type="entry name" value="VTT_dom"/>
    <property type="match status" value="1"/>
</dbReference>
<dbReference type="PANTHER" id="PTHR42709">
    <property type="entry name" value="ALKALINE PHOSPHATASE LIKE PROTEIN"/>
    <property type="match status" value="1"/>
</dbReference>
<protein>
    <recommendedName>
        <fullName evidence="2">VTT domain-containing protein</fullName>
    </recommendedName>
</protein>
<reference evidence="3 4" key="1">
    <citation type="journal article" date="2016" name="Nat. Commun.">
        <title>Thousands of microbial genomes shed light on interconnected biogeochemical processes in an aquifer system.</title>
        <authorList>
            <person name="Anantharaman K."/>
            <person name="Brown C.T."/>
            <person name="Hug L.A."/>
            <person name="Sharon I."/>
            <person name="Castelle C.J."/>
            <person name="Probst A.J."/>
            <person name="Thomas B.C."/>
            <person name="Singh A."/>
            <person name="Wilkins M.J."/>
            <person name="Karaoz U."/>
            <person name="Brodie E.L."/>
            <person name="Williams K.H."/>
            <person name="Hubbard S.S."/>
            <person name="Banfield J.F."/>
        </authorList>
    </citation>
    <scope>NUCLEOTIDE SEQUENCE [LARGE SCALE GENOMIC DNA]</scope>
</reference>
<comment type="caution">
    <text evidence="3">The sequence shown here is derived from an EMBL/GenBank/DDBJ whole genome shotgun (WGS) entry which is preliminary data.</text>
</comment>
<dbReference type="EMBL" id="MHUZ01000009">
    <property type="protein sequence ID" value="OHA86099.1"/>
    <property type="molecule type" value="Genomic_DNA"/>
</dbReference>
<keyword evidence="1" id="KW-1133">Transmembrane helix</keyword>
<gene>
    <name evidence="3" type="ORF">A2591_03530</name>
</gene>
<evidence type="ECO:0000313" key="3">
    <source>
        <dbReference type="EMBL" id="OHA86099.1"/>
    </source>
</evidence>
<name>A0A1G2SN92_9BACT</name>
<dbReference type="InterPro" id="IPR051311">
    <property type="entry name" value="DedA_domain"/>
</dbReference>
<feature type="transmembrane region" description="Helical" evidence="1">
    <location>
        <begin position="45"/>
        <end position="66"/>
    </location>
</feature>
<keyword evidence="1" id="KW-0472">Membrane</keyword>
<dbReference type="InterPro" id="IPR032816">
    <property type="entry name" value="VTT_dom"/>
</dbReference>
<sequence length="194" mass="21781">MIDPAFLIDFFKEHQALVLILGMMIGGESVLIPAVYLVVTGFISPPFFIAVALGAGVVSDSVWYGVGRILPQERIRRFGFMRRNQTFVERLNGFFDQYALRILYISKFMYGSRVVTQVLCGARKVHYPRYLLVDLLGLVSWLLTLLAIGFSVEGSVEAIGGGVYALGVGFMVFLAVAIAVQFWLRSFIKRKLWK</sequence>
<dbReference type="STRING" id="1802730.A2591_03530"/>
<evidence type="ECO:0000259" key="2">
    <source>
        <dbReference type="Pfam" id="PF09335"/>
    </source>
</evidence>
<accession>A0A1G2SN92</accession>
<evidence type="ECO:0000256" key="1">
    <source>
        <dbReference type="SAM" id="Phobius"/>
    </source>
</evidence>
<dbReference type="AlphaFoldDB" id="A0A1G2SN92"/>